<protein>
    <submittedName>
        <fullName evidence="1">Uncharacterized protein</fullName>
    </submittedName>
</protein>
<organism evidence="1 2">
    <name type="scientific">Entamoeba invadens IP1</name>
    <dbReference type="NCBI Taxonomy" id="370355"/>
    <lineage>
        <taxon>Eukaryota</taxon>
        <taxon>Amoebozoa</taxon>
        <taxon>Evosea</taxon>
        <taxon>Archamoebae</taxon>
        <taxon>Mastigamoebida</taxon>
        <taxon>Entamoebidae</taxon>
        <taxon>Entamoeba</taxon>
    </lineage>
</organism>
<name>A0A0A1U0I0_ENTIV</name>
<dbReference type="Proteomes" id="UP000014680">
    <property type="component" value="Unassembled WGS sequence"/>
</dbReference>
<dbReference type="OrthoDB" id="25827at2759"/>
<dbReference type="RefSeq" id="XP_004254156.1">
    <property type="nucleotide sequence ID" value="XM_004254108.1"/>
</dbReference>
<reference evidence="1 2" key="1">
    <citation type="submission" date="2012-10" db="EMBL/GenBank/DDBJ databases">
        <authorList>
            <person name="Zafar N."/>
            <person name="Inman J."/>
            <person name="Hall N."/>
            <person name="Lorenzi H."/>
            <person name="Caler E."/>
        </authorList>
    </citation>
    <scope>NUCLEOTIDE SEQUENCE [LARGE SCALE GENOMIC DNA]</scope>
    <source>
        <strain evidence="1 2">IP1</strain>
    </source>
</reference>
<dbReference type="KEGG" id="eiv:EIN_096420"/>
<dbReference type="AlphaFoldDB" id="A0A0A1U0I0"/>
<dbReference type="VEuPathDB" id="AmoebaDB:EIN_096420"/>
<sequence length="181" mass="21347">MKPKKLRQRTLINKQSDVAVVLVGIISQYSNFYITKPQKKTSITRSLFRIHKIDFGQDDIIDVLEFVRRRETELIAEEVRKGLNEFTAKRRMQESKRWEIVHLLMDIGHRFGWDVETTREENCGFSGDTYLVQNVRGKRIEIDKITQIADNIRTYVYQKLGGDKEVIIERGELEKFVNVLE</sequence>
<evidence type="ECO:0000313" key="1">
    <source>
        <dbReference type="EMBL" id="ELP87385.1"/>
    </source>
</evidence>
<accession>A0A0A1U0I0</accession>
<keyword evidence="2" id="KW-1185">Reference proteome</keyword>
<gene>
    <name evidence="1" type="ORF">EIN_096420</name>
</gene>
<proteinExistence type="predicted"/>
<dbReference type="GeneID" id="14886501"/>
<dbReference type="EMBL" id="KB206860">
    <property type="protein sequence ID" value="ELP87385.1"/>
    <property type="molecule type" value="Genomic_DNA"/>
</dbReference>
<evidence type="ECO:0000313" key="2">
    <source>
        <dbReference type="Proteomes" id="UP000014680"/>
    </source>
</evidence>